<dbReference type="AlphaFoldDB" id="A0A8H5M9F5"/>
<gene>
    <name evidence="2" type="ORF">D9615_002696</name>
</gene>
<feature type="transmembrane region" description="Helical" evidence="1">
    <location>
        <begin position="123"/>
        <end position="143"/>
    </location>
</feature>
<evidence type="ECO:0000256" key="1">
    <source>
        <dbReference type="SAM" id="Phobius"/>
    </source>
</evidence>
<organism evidence="2 3">
    <name type="scientific">Tricholomella constricta</name>
    <dbReference type="NCBI Taxonomy" id="117010"/>
    <lineage>
        <taxon>Eukaryota</taxon>
        <taxon>Fungi</taxon>
        <taxon>Dikarya</taxon>
        <taxon>Basidiomycota</taxon>
        <taxon>Agaricomycotina</taxon>
        <taxon>Agaricomycetes</taxon>
        <taxon>Agaricomycetidae</taxon>
        <taxon>Agaricales</taxon>
        <taxon>Tricholomatineae</taxon>
        <taxon>Lyophyllaceae</taxon>
        <taxon>Tricholomella</taxon>
    </lineage>
</organism>
<dbReference type="OrthoDB" id="6133115at2759"/>
<keyword evidence="1" id="KW-1133">Transmembrane helix</keyword>
<sequence length="155" mass="17745">MERNVGYERTIMTEMLFTIDEVSSSTLNHWEITSPNLSQAFDLHSRSQNSLLASANLFAQAAFTPMIVSYIVQIFPFALRAKAFTILHFAFTPNTSTQSLRRRWKYYVITVLMFPRTTVSDQSIARLCLLVGFETTFVSIFIVETKKRTLEETAA</sequence>
<comment type="caution">
    <text evidence="2">The sequence shown here is derived from an EMBL/GenBank/DDBJ whole genome shotgun (WGS) entry which is preliminary data.</text>
</comment>
<dbReference type="Proteomes" id="UP000565441">
    <property type="component" value="Unassembled WGS sequence"/>
</dbReference>
<keyword evidence="1" id="KW-0812">Transmembrane</keyword>
<dbReference type="Gene3D" id="1.20.1250.20">
    <property type="entry name" value="MFS general substrate transporter like domains"/>
    <property type="match status" value="1"/>
</dbReference>
<name>A0A8H5M9F5_9AGAR</name>
<reference evidence="2 3" key="1">
    <citation type="journal article" date="2020" name="ISME J.">
        <title>Uncovering the hidden diversity of litter-decomposition mechanisms in mushroom-forming fungi.</title>
        <authorList>
            <person name="Floudas D."/>
            <person name="Bentzer J."/>
            <person name="Ahren D."/>
            <person name="Johansson T."/>
            <person name="Persson P."/>
            <person name="Tunlid A."/>
        </authorList>
    </citation>
    <scope>NUCLEOTIDE SEQUENCE [LARGE SCALE GENOMIC DNA]</scope>
    <source>
        <strain evidence="2 3">CBS 661.87</strain>
    </source>
</reference>
<dbReference type="InterPro" id="IPR036259">
    <property type="entry name" value="MFS_trans_sf"/>
</dbReference>
<keyword evidence="3" id="KW-1185">Reference proteome</keyword>
<protein>
    <submittedName>
        <fullName evidence="2">Uncharacterized protein</fullName>
    </submittedName>
</protein>
<accession>A0A8H5M9F5</accession>
<dbReference type="EMBL" id="JAACJP010000003">
    <property type="protein sequence ID" value="KAF5385778.1"/>
    <property type="molecule type" value="Genomic_DNA"/>
</dbReference>
<proteinExistence type="predicted"/>
<evidence type="ECO:0000313" key="3">
    <source>
        <dbReference type="Proteomes" id="UP000565441"/>
    </source>
</evidence>
<feature type="transmembrane region" description="Helical" evidence="1">
    <location>
        <begin position="51"/>
        <end position="72"/>
    </location>
</feature>
<keyword evidence="1" id="KW-0472">Membrane</keyword>
<evidence type="ECO:0000313" key="2">
    <source>
        <dbReference type="EMBL" id="KAF5385778.1"/>
    </source>
</evidence>